<evidence type="ECO:0000256" key="13">
    <source>
        <dbReference type="RuleBase" id="RU368089"/>
    </source>
</evidence>
<dbReference type="FunFam" id="1.50.10.10:FF:000009">
    <property type="entry name" value="mannosyl-oligosaccharide glucosidase"/>
    <property type="match status" value="1"/>
</dbReference>
<dbReference type="EC" id="3.2.1.106" evidence="12 13"/>
<dbReference type="InterPro" id="IPR038518">
    <property type="entry name" value="Glyco_hydro_63N_sf"/>
</dbReference>
<dbReference type="GO" id="GO:0004573">
    <property type="term" value="F:Glc3Man9GlcNAc2 oligosaccharide glucosidase activity"/>
    <property type="evidence" value="ECO:0007669"/>
    <property type="project" value="UniProtKB-UniRule"/>
</dbReference>
<dbReference type="Gene3D" id="2.70.98.110">
    <property type="entry name" value="Glycosyl hydrolase family 63, N-terminal domain"/>
    <property type="match status" value="1"/>
</dbReference>
<dbReference type="KEGG" id="foc:113215351"/>
<evidence type="ECO:0000256" key="10">
    <source>
        <dbReference type="ARBA" id="ARBA00023180"/>
    </source>
</evidence>
<evidence type="ECO:0000256" key="6">
    <source>
        <dbReference type="ARBA" id="ARBA00022824"/>
    </source>
</evidence>
<dbReference type="InterPro" id="IPR012341">
    <property type="entry name" value="6hp_glycosidase-like_sf"/>
</dbReference>
<keyword evidence="6 13" id="KW-0256">Endoplasmic reticulum</keyword>
<evidence type="ECO:0000256" key="11">
    <source>
        <dbReference type="ARBA" id="ARBA00023295"/>
    </source>
</evidence>
<dbReference type="AlphaFoldDB" id="A0A6J1TDA7"/>
<comment type="subcellular location">
    <subcellularLocation>
        <location evidence="1 13">Endoplasmic reticulum membrane</location>
        <topology evidence="1 13">Single-pass type II membrane protein</topology>
    </subcellularLocation>
</comment>
<dbReference type="SUPFAM" id="SSF48208">
    <property type="entry name" value="Six-hairpin glycosidases"/>
    <property type="match status" value="1"/>
</dbReference>
<evidence type="ECO:0000256" key="2">
    <source>
        <dbReference type="ARBA" id="ARBA00004740"/>
    </source>
</evidence>
<evidence type="ECO:0000256" key="12">
    <source>
        <dbReference type="ARBA" id="ARBA00038888"/>
    </source>
</evidence>
<evidence type="ECO:0000256" key="1">
    <source>
        <dbReference type="ARBA" id="ARBA00004648"/>
    </source>
</evidence>
<dbReference type="CTD" id="32073"/>
<dbReference type="GO" id="GO:0009311">
    <property type="term" value="P:oligosaccharide metabolic process"/>
    <property type="evidence" value="ECO:0007669"/>
    <property type="project" value="UniProtKB-UniRule"/>
</dbReference>
<evidence type="ECO:0000256" key="7">
    <source>
        <dbReference type="ARBA" id="ARBA00022968"/>
    </source>
</evidence>
<keyword evidence="11 13" id="KW-0326">Glycosidase</keyword>
<evidence type="ECO:0000256" key="9">
    <source>
        <dbReference type="ARBA" id="ARBA00023136"/>
    </source>
</evidence>
<keyword evidence="10" id="KW-0325">Glycoprotein</keyword>
<evidence type="ECO:0000256" key="3">
    <source>
        <dbReference type="ARBA" id="ARBA00010833"/>
    </source>
</evidence>
<dbReference type="GeneID" id="113215351"/>
<dbReference type="OrthoDB" id="410058at2759"/>
<reference evidence="15" key="1">
    <citation type="submission" date="2025-08" db="UniProtKB">
        <authorList>
            <consortium name="RefSeq"/>
        </authorList>
    </citation>
    <scope>IDENTIFICATION</scope>
    <source>
        <tissue evidence="15">Whole organism</tissue>
    </source>
</reference>
<comment type="catalytic activity">
    <reaction evidence="13">
        <text>N(4)-(alpha-D-Glc-(1-&gt;2)-alpha-D-Glc-(1-&gt;3)-alpha-D-Glc-(1-&gt;3)-alpha-D-Man-(1-&gt;2)-alpha-D-Man-(1-&gt;2)-alpha-D-Man-(1-&gt;3)-[alpha-D-Man-(1-&gt;2)-alpha-D-Man-(1-&gt;3)-[alpha-D-Man-(1-&gt;2)-alpha-D-Man-(1-&gt;6)]-alpha-D-Man-(1-&gt;6)]-beta-D-Man-(1-&gt;4)-beta-D-GlcNAc-(1-&gt;4)-beta-D-GlcNAc)-L-asparaginyl-[protein] + H2O = N(4)-(alpha-D-Glc-(1-&gt;3)-alpha-D-Glc-(1-&gt;3)-alpha-D-Man-(1-&gt;2)-alpha-D-Man-(1-&gt;2)-alpha-D-Man-(1-&gt;3)-[alpha-D-Man-(1-&gt;2)-alpha-D-Man-(1-&gt;3)-[alpha-D-Man-(1-&gt;2)-alpha-D-Man-(1-&gt;6)]-alpha-D-Man-(1-&gt;6)]-beta-D-Man-(1-&gt;4)-beta-D-GlcNAc-(1-&gt;4)-beta-D-GlcNAc)-L-asparaginyl-[protein] + beta-D-glucose</text>
        <dbReference type="Rhea" id="RHEA:55988"/>
        <dbReference type="Rhea" id="RHEA-COMP:12806"/>
        <dbReference type="Rhea" id="RHEA-COMP:14355"/>
        <dbReference type="ChEBI" id="CHEBI:15377"/>
        <dbReference type="ChEBI" id="CHEBI:15903"/>
        <dbReference type="ChEBI" id="CHEBI:59082"/>
        <dbReference type="ChEBI" id="CHEBI:132537"/>
        <dbReference type="EC" id="3.2.1.106"/>
    </reaction>
</comment>
<dbReference type="InterPro" id="IPR031631">
    <property type="entry name" value="Glyco_hydro_63N"/>
</dbReference>
<evidence type="ECO:0000256" key="4">
    <source>
        <dbReference type="ARBA" id="ARBA00022692"/>
    </source>
</evidence>
<dbReference type="Gene3D" id="1.50.10.10">
    <property type="match status" value="1"/>
</dbReference>
<accession>A0A6J1TDA7</accession>
<feature type="transmembrane region" description="Helical" evidence="13">
    <location>
        <begin position="91"/>
        <end position="112"/>
    </location>
</feature>
<dbReference type="Proteomes" id="UP000504606">
    <property type="component" value="Unplaced"/>
</dbReference>
<evidence type="ECO:0000313" key="14">
    <source>
        <dbReference type="Proteomes" id="UP000504606"/>
    </source>
</evidence>
<comment type="function">
    <text evidence="13">Cleaves the distal alpha 1,2-linked glucose residue from the Glc(3)Man(9)GlcNAc(2) oligosaccharide precursor.</text>
</comment>
<keyword evidence="4 13" id="KW-0812">Transmembrane</keyword>
<name>A0A6J1TDA7_FRAOC</name>
<dbReference type="GO" id="GO:0005789">
    <property type="term" value="C:endoplasmic reticulum membrane"/>
    <property type="evidence" value="ECO:0007669"/>
    <property type="project" value="UniProtKB-SubCell"/>
</dbReference>
<dbReference type="Pfam" id="PF16923">
    <property type="entry name" value="Glyco_hydro_63N"/>
    <property type="match status" value="1"/>
</dbReference>
<sequence>MARQRKHGKLTQGSSHNGHQDATESHDVYQALEGPRHRHVPAVRLGTRPVHGRSQGRPHSDAHEYEDRYSAHLKHVHQHNYQKHMSLTRKFMTVSAMAFTGGVLTLIGLLTYNGYLQTRVNTPFDKYKVVGQSGLSVPDRYWGTYRPGVYFGLKTREAQSPVMGLMWYFDSHVMTGFAGVRHWCEQHDNLRYGWKEHDGRFFGVQDIIDHPYNLTTSFVKKPGGRRGGEWSAYVNVSALTPDGEGQGVSLMFYMALDEKTIGSITTNEGNIGIDGFTEELGEFSVRFERYSGEVYQMSHLTTRISGLDKIREITEHSLHAVRDTSRRVIVLPGTKLHPTRDNPNPIPNLSVQKIDAKIPFGIEIKYKSGKAYEELIQQKTYEKDLNTRREAFHRQFDSTFKLEEKGFDSSMQEFAKTAFSNMIGGIAYFYGSSLVQSKHNPVPVPYWKAPLYTAVPSRSFFPRGFLWDEGFHALLLLEWDREITLDIMCHWFDLMNIQGWIPREQILGAEALAKVPQEFVVQHSQNANPPTFFLALQQILRKHKDEIIGNSDYLDSLERLYPRLRAWFSWFNTTQIGTVPTTYRWRGRDPDTLKFLNPKTLTSGLDDYPRASHPTSLERHIDLRCWMALGAQVIAELSDLLGHDGERFRNTYLSLSDNNLLDELHWSDKKARYADYGLHTDAVTLLKPSAAPRSEYNNNEFIRVVLTDPEYGFVDTQFGYINLFPFLIQILEPTSKHLEKILNDIKNPALLWTQYGLRSLSPNSPLYLKRNTEHDPPYWRGQIWINMNYLACRALHHYANIAGPYNKLAGEIYTKLRDNLIKNLHKEFVRTGFLWENYDDRTGEGKGCHPFNGWTALVTLIMAEIY</sequence>
<dbReference type="RefSeq" id="XP_026290752.1">
    <property type="nucleotide sequence ID" value="XM_026434967.2"/>
</dbReference>
<dbReference type="InterPro" id="IPR031335">
    <property type="entry name" value="Glyco_hydro_63_C"/>
</dbReference>
<keyword evidence="9 13" id="KW-0472">Membrane</keyword>
<keyword evidence="5 13" id="KW-0378">Hydrolase</keyword>
<protein>
    <recommendedName>
        <fullName evidence="12 13">Mannosyl-oligosaccharide glucosidase</fullName>
        <ecNumber evidence="12 13">3.2.1.106</ecNumber>
    </recommendedName>
</protein>
<evidence type="ECO:0000313" key="15">
    <source>
        <dbReference type="RefSeq" id="XP_026290752.1"/>
    </source>
</evidence>
<proteinExistence type="inferred from homology"/>
<gene>
    <name evidence="15" type="primary">LOC113215351</name>
</gene>
<dbReference type="Pfam" id="PF03200">
    <property type="entry name" value="Glyco_hydro_63"/>
    <property type="match status" value="1"/>
</dbReference>
<evidence type="ECO:0000256" key="8">
    <source>
        <dbReference type="ARBA" id="ARBA00022989"/>
    </source>
</evidence>
<keyword evidence="14" id="KW-1185">Reference proteome</keyword>
<organism evidence="14 15">
    <name type="scientific">Frankliniella occidentalis</name>
    <name type="common">Western flower thrips</name>
    <name type="synonym">Euthrips occidentalis</name>
    <dbReference type="NCBI Taxonomy" id="133901"/>
    <lineage>
        <taxon>Eukaryota</taxon>
        <taxon>Metazoa</taxon>
        <taxon>Ecdysozoa</taxon>
        <taxon>Arthropoda</taxon>
        <taxon>Hexapoda</taxon>
        <taxon>Insecta</taxon>
        <taxon>Pterygota</taxon>
        <taxon>Neoptera</taxon>
        <taxon>Paraneoptera</taxon>
        <taxon>Thysanoptera</taxon>
        <taxon>Terebrantia</taxon>
        <taxon>Thripoidea</taxon>
        <taxon>Thripidae</taxon>
        <taxon>Frankliniella</taxon>
    </lineage>
</organism>
<dbReference type="InterPro" id="IPR008928">
    <property type="entry name" value="6-hairpin_glycosidase_sf"/>
</dbReference>
<dbReference type="GO" id="GO:0006487">
    <property type="term" value="P:protein N-linked glycosylation"/>
    <property type="evidence" value="ECO:0007669"/>
    <property type="project" value="UniProtKB-UniRule"/>
</dbReference>
<keyword evidence="8 13" id="KW-1133">Transmembrane helix</keyword>
<dbReference type="InterPro" id="IPR004888">
    <property type="entry name" value="Glycoside_hydrolase_63"/>
</dbReference>
<comment type="similarity">
    <text evidence="3 13">Belongs to the glycosyl hydrolase 63 family.</text>
</comment>
<evidence type="ECO:0000256" key="5">
    <source>
        <dbReference type="ARBA" id="ARBA00022801"/>
    </source>
</evidence>
<dbReference type="PANTHER" id="PTHR10412:SF11">
    <property type="entry name" value="MANNOSYL-OLIGOSACCHARIDE GLUCOSIDASE"/>
    <property type="match status" value="1"/>
</dbReference>
<keyword evidence="7" id="KW-0735">Signal-anchor</keyword>
<dbReference type="PANTHER" id="PTHR10412">
    <property type="entry name" value="MANNOSYL-OLIGOSACCHARIDE GLUCOSIDASE"/>
    <property type="match status" value="1"/>
</dbReference>
<comment type="pathway">
    <text evidence="2">Glycan metabolism; N-glycan degradation.</text>
</comment>